<dbReference type="InterPro" id="IPR018859">
    <property type="entry name" value="BAR_dom-cont"/>
</dbReference>
<reference evidence="2 3" key="1">
    <citation type="journal article" date="2016" name="Genome Biol. Evol.">
        <title>Divergent and convergent evolution of fungal pathogenicity.</title>
        <authorList>
            <person name="Shang Y."/>
            <person name="Xiao G."/>
            <person name="Zheng P."/>
            <person name="Cen K."/>
            <person name="Zhan S."/>
            <person name="Wang C."/>
        </authorList>
    </citation>
    <scope>NUCLEOTIDE SEQUENCE [LARGE SCALE GENOMIC DNA]</scope>
    <source>
        <strain evidence="2 3">RCEF 1005</strain>
    </source>
</reference>
<dbReference type="AlphaFoldDB" id="A0A162KLG7"/>
<dbReference type="Proteomes" id="UP000076881">
    <property type="component" value="Unassembled WGS sequence"/>
</dbReference>
<comment type="caution">
    <text evidence="2">The sequence shown here is derived from an EMBL/GenBank/DDBJ whole genome shotgun (WGS) entry which is preliminary data.</text>
</comment>
<dbReference type="InterPro" id="IPR004148">
    <property type="entry name" value="BAR_dom"/>
</dbReference>
<organism evidence="2 3">
    <name type="scientific">Akanthomyces lecanii RCEF 1005</name>
    <dbReference type="NCBI Taxonomy" id="1081108"/>
    <lineage>
        <taxon>Eukaryota</taxon>
        <taxon>Fungi</taxon>
        <taxon>Dikarya</taxon>
        <taxon>Ascomycota</taxon>
        <taxon>Pezizomycotina</taxon>
        <taxon>Sordariomycetes</taxon>
        <taxon>Hypocreomycetidae</taxon>
        <taxon>Hypocreales</taxon>
        <taxon>Cordycipitaceae</taxon>
        <taxon>Akanthomyces</taxon>
        <taxon>Cordyceps confragosa</taxon>
    </lineage>
</organism>
<dbReference type="STRING" id="1081108.A0A162KLG7"/>
<accession>A0A162KLG7</accession>
<dbReference type="GO" id="GO:0005737">
    <property type="term" value="C:cytoplasm"/>
    <property type="evidence" value="ECO:0007669"/>
    <property type="project" value="InterPro"/>
</dbReference>
<dbReference type="EMBL" id="AZHF01000001">
    <property type="protein sequence ID" value="OAA80816.1"/>
    <property type="molecule type" value="Genomic_DNA"/>
</dbReference>
<dbReference type="OrthoDB" id="5549748at2759"/>
<keyword evidence="3" id="KW-1185">Reference proteome</keyword>
<protein>
    <submittedName>
        <fullName evidence="2">BAR domain protein</fullName>
    </submittedName>
</protein>
<evidence type="ECO:0000259" key="1">
    <source>
        <dbReference type="SMART" id="SM00721"/>
    </source>
</evidence>
<name>A0A162KLG7_CORDF</name>
<proteinExistence type="predicted"/>
<gene>
    <name evidence="2" type="ORF">LEL_00361</name>
</gene>
<dbReference type="SUPFAM" id="SSF103657">
    <property type="entry name" value="BAR/IMD domain-like"/>
    <property type="match status" value="1"/>
</dbReference>
<evidence type="ECO:0000313" key="3">
    <source>
        <dbReference type="Proteomes" id="UP000076881"/>
    </source>
</evidence>
<feature type="domain" description="BAR" evidence="1">
    <location>
        <begin position="16"/>
        <end position="303"/>
    </location>
</feature>
<sequence>MDFSKFGKGLSDFGASITPFASRTFQYTKEQFGQSDDKTQLPADYIDLEKKVDALKQAHQKMLTVTQQYQNEAYDYPPNVKETFQDLGRTVSEKVSLLSSATSTAEAQAALVAPPTAKPQPKTFSHAMARASLASSQTLHQNHTGAGEDPLATALEKYALSMERVGEARLAQDSQIQSRFLAGWNTTLNTNIMFATRARKNVEKSRLSLDAVKAHAKGTTFKLGQANAAAGQEEPELSPEAQEEIEKAEDEFVTQTEEAVGVMKNVLDTPEPLRNLSELVNAQIEYHKKASEILSELAPMIEQLQTEQEANYRKSREEAA</sequence>
<dbReference type="Gene3D" id="1.20.1270.60">
    <property type="entry name" value="Arfaptin homology (AH) domain/BAR domain"/>
    <property type="match status" value="1"/>
</dbReference>
<dbReference type="Pfam" id="PF10455">
    <property type="entry name" value="BAR_2"/>
    <property type="match status" value="1"/>
</dbReference>
<evidence type="ECO:0000313" key="2">
    <source>
        <dbReference type="EMBL" id="OAA80816.1"/>
    </source>
</evidence>
<dbReference type="CDD" id="cd07600">
    <property type="entry name" value="BAR_Gvp36"/>
    <property type="match status" value="1"/>
</dbReference>
<dbReference type="SMART" id="SM00721">
    <property type="entry name" value="BAR"/>
    <property type="match status" value="1"/>
</dbReference>
<dbReference type="InterPro" id="IPR027267">
    <property type="entry name" value="AH/BAR_dom_sf"/>
</dbReference>